<keyword evidence="4" id="KW-1185">Reference proteome</keyword>
<evidence type="ECO:0000256" key="2">
    <source>
        <dbReference type="SAM" id="MobiDB-lite"/>
    </source>
</evidence>
<feature type="region of interest" description="Disordered" evidence="2">
    <location>
        <begin position="275"/>
        <end position="315"/>
    </location>
</feature>
<feature type="compositionally biased region" description="Polar residues" evidence="2">
    <location>
        <begin position="467"/>
        <end position="478"/>
    </location>
</feature>
<keyword evidence="1" id="KW-0175">Coiled coil</keyword>
<accession>A0AAD8XTC2</accession>
<dbReference type="Proteomes" id="UP001224775">
    <property type="component" value="Unassembled WGS sequence"/>
</dbReference>
<protein>
    <submittedName>
        <fullName evidence="3">Uncharacterized protein</fullName>
    </submittedName>
</protein>
<feature type="compositionally biased region" description="Low complexity" evidence="2">
    <location>
        <begin position="557"/>
        <end position="570"/>
    </location>
</feature>
<feature type="region of interest" description="Disordered" evidence="2">
    <location>
        <begin position="34"/>
        <end position="62"/>
    </location>
</feature>
<comment type="caution">
    <text evidence="3">The sequence shown here is derived from an EMBL/GenBank/DDBJ whole genome shotgun (WGS) entry which is preliminary data.</text>
</comment>
<feature type="compositionally biased region" description="Acidic residues" evidence="2">
    <location>
        <begin position="613"/>
        <end position="622"/>
    </location>
</feature>
<sequence>MASSAQEQQRLPAAAGLQNLMAMALGSFRREDLGYNNNSNNDRDDHRMPPRYSTNRASAHRDVQVVRTKRGAPTAAATADKKGTMVQALHQELPLHLNNNNNTAQQQQRETLRYQPPRTIDFHHISSTNSLSGNGTVTSEITMLNLDFLGEEDSDDQTVQTTNTNDYDGMDQMQQTMNEMLTLAKKSAGSGGMLDASHKSSGSLHSLGNVSFGVSSVLNHKERLYGSKRNVTEDQQQVVMGAGKMNGGEFVLKRPSSVTPLHLKNENNGIAHLQQGLPPSLPPRLSSSPNHPQHRPTITTSNTSNSSNGDDQEEEYSAGEIDAIIALKLEVANQRTIIDELSSKLNRALGEKKELEEKMAMSSSMNSRSSHWRRLNRDHDGEQQPSIDEEPNVLSSSLRQLSMSYKTATSTIFSSFSVANPLKEEITPPPSSAQPTPRTTTPTPTTTQSSQQQQTSSSPISTSWSQAKSGSTTLISTPSQQQQRSQSLTIPNNNNNNSKIKLQLLELQTTLATQMESSKRKEREWMSLCEKLQSENQRLSDENRQWKKNSVGSCSNLSGLSRLSGRNGASGSSGGGGSIRSLQSSDFSSRKGRITEGVPLREEKKQDSVAEGKEEEEDDDECSSTQNSTGDQESWKKPMEVEPIFVRTKI</sequence>
<feature type="compositionally biased region" description="Low complexity" evidence="2">
    <location>
        <begin position="433"/>
        <end position="466"/>
    </location>
</feature>
<feature type="coiled-coil region" evidence="1">
    <location>
        <begin position="522"/>
        <end position="549"/>
    </location>
</feature>
<proteinExistence type="predicted"/>
<evidence type="ECO:0000256" key="1">
    <source>
        <dbReference type="SAM" id="Coils"/>
    </source>
</evidence>
<dbReference type="AlphaFoldDB" id="A0AAD8XTC2"/>
<feature type="region of interest" description="Disordered" evidence="2">
    <location>
        <begin position="557"/>
        <end position="650"/>
    </location>
</feature>
<feature type="compositionally biased region" description="Low complexity" evidence="2">
    <location>
        <begin position="479"/>
        <end position="496"/>
    </location>
</feature>
<evidence type="ECO:0000313" key="3">
    <source>
        <dbReference type="EMBL" id="KAK1733283.1"/>
    </source>
</evidence>
<feature type="compositionally biased region" description="Low complexity" evidence="2">
    <location>
        <begin position="360"/>
        <end position="369"/>
    </location>
</feature>
<feature type="region of interest" description="Disordered" evidence="2">
    <location>
        <begin position="422"/>
        <end position="496"/>
    </location>
</feature>
<evidence type="ECO:0000313" key="4">
    <source>
        <dbReference type="Proteomes" id="UP001224775"/>
    </source>
</evidence>
<name>A0AAD8XTC2_9STRA</name>
<dbReference type="EMBL" id="JATAAI010000051">
    <property type="protein sequence ID" value="KAK1733283.1"/>
    <property type="molecule type" value="Genomic_DNA"/>
</dbReference>
<reference evidence="3" key="1">
    <citation type="submission" date="2023-06" db="EMBL/GenBank/DDBJ databases">
        <title>Survivors Of The Sea: Transcriptome response of Skeletonema marinoi to long-term dormancy.</title>
        <authorList>
            <person name="Pinder M.I.M."/>
            <person name="Kourtchenko O."/>
            <person name="Robertson E.K."/>
            <person name="Larsson T."/>
            <person name="Maumus F."/>
            <person name="Osuna-Cruz C.M."/>
            <person name="Vancaester E."/>
            <person name="Stenow R."/>
            <person name="Vandepoele K."/>
            <person name="Ploug H."/>
            <person name="Bruchert V."/>
            <person name="Godhe A."/>
            <person name="Topel M."/>
        </authorList>
    </citation>
    <scope>NUCLEOTIDE SEQUENCE</scope>
    <source>
        <strain evidence="3">R05AC</strain>
    </source>
</reference>
<feature type="compositionally biased region" description="Low complexity" evidence="2">
    <location>
        <begin position="299"/>
        <end position="308"/>
    </location>
</feature>
<gene>
    <name evidence="3" type="ORF">QTG54_016000</name>
</gene>
<feature type="compositionally biased region" description="Basic and acidic residues" evidence="2">
    <location>
        <begin position="599"/>
        <end position="612"/>
    </location>
</feature>
<feature type="region of interest" description="Disordered" evidence="2">
    <location>
        <begin position="355"/>
        <end position="395"/>
    </location>
</feature>
<feature type="compositionally biased region" description="Polar residues" evidence="2">
    <location>
        <begin position="623"/>
        <end position="632"/>
    </location>
</feature>
<organism evidence="3 4">
    <name type="scientific">Skeletonema marinoi</name>
    <dbReference type="NCBI Taxonomy" id="267567"/>
    <lineage>
        <taxon>Eukaryota</taxon>
        <taxon>Sar</taxon>
        <taxon>Stramenopiles</taxon>
        <taxon>Ochrophyta</taxon>
        <taxon>Bacillariophyta</taxon>
        <taxon>Coscinodiscophyceae</taxon>
        <taxon>Thalassiosirophycidae</taxon>
        <taxon>Thalassiosirales</taxon>
        <taxon>Skeletonemataceae</taxon>
        <taxon>Skeletonema</taxon>
        <taxon>Skeletonema marinoi-dohrnii complex</taxon>
    </lineage>
</organism>